<dbReference type="Pfam" id="PF00226">
    <property type="entry name" value="DnaJ"/>
    <property type="match status" value="1"/>
</dbReference>
<feature type="compositionally biased region" description="Basic and acidic residues" evidence="1">
    <location>
        <begin position="85"/>
        <end position="95"/>
    </location>
</feature>
<dbReference type="PRINTS" id="PR00625">
    <property type="entry name" value="JDOMAIN"/>
</dbReference>
<dbReference type="InterPro" id="IPR036869">
    <property type="entry name" value="J_dom_sf"/>
</dbReference>
<dbReference type="GO" id="GO:0051087">
    <property type="term" value="F:protein-folding chaperone binding"/>
    <property type="evidence" value="ECO:0007669"/>
    <property type="project" value="TreeGrafter"/>
</dbReference>
<feature type="compositionally biased region" description="Polar residues" evidence="1">
    <location>
        <begin position="158"/>
        <end position="177"/>
    </location>
</feature>
<keyword evidence="4" id="KW-1185">Reference proteome</keyword>
<dbReference type="KEGG" id="lip:LI0316"/>
<dbReference type="Proteomes" id="UP000002430">
    <property type="component" value="Chromosome"/>
</dbReference>
<dbReference type="Gene3D" id="1.10.287.110">
    <property type="entry name" value="DnaJ domain"/>
    <property type="match status" value="1"/>
</dbReference>
<dbReference type="AlphaFoldDB" id="Q1MRK4"/>
<evidence type="ECO:0000259" key="2">
    <source>
        <dbReference type="PROSITE" id="PS50076"/>
    </source>
</evidence>
<dbReference type="OrthoDB" id="9779622at2"/>
<dbReference type="GO" id="GO:0005737">
    <property type="term" value="C:cytoplasm"/>
    <property type="evidence" value="ECO:0007669"/>
    <property type="project" value="TreeGrafter"/>
</dbReference>
<evidence type="ECO:0000256" key="1">
    <source>
        <dbReference type="SAM" id="MobiDB-lite"/>
    </source>
</evidence>
<feature type="region of interest" description="Disordered" evidence="1">
    <location>
        <begin position="158"/>
        <end position="178"/>
    </location>
</feature>
<dbReference type="RefSeq" id="WP_011526401.1">
    <property type="nucleotide sequence ID" value="NC_008011.1"/>
</dbReference>
<feature type="compositionally biased region" description="Low complexity" evidence="1">
    <location>
        <begin position="66"/>
        <end position="84"/>
    </location>
</feature>
<protein>
    <submittedName>
        <fullName evidence="3">DnaJ-class molecular chaperone</fullName>
    </submittedName>
</protein>
<dbReference type="eggNOG" id="COG0484">
    <property type="taxonomic scope" value="Bacteria"/>
</dbReference>
<sequence>MILDKYYKILHVDNSAFLDDIKRSYRKLAFALHPDLNPTIPHATAKFQQLNEAYVILLRAYKSNTSKSHSKTTTKQSTTNATQQKNKERDKAYRKNKTEYIKSTSKKTHSKNPHKNSIFEASIDENFDEKQKILQDILNDDFARNVFEDIFRTIQNKQTKSSNIQDSSTQNSSQNKKPSIITRLFQTIGQITHSFQKGQHPNTSSPNNVKVTYGGKDAPNTVKSWLKSQIDEEQTIELPATALRPGSRIRLNIRQGFSEKLKVLDLTLPSDFTFNKQLYFKGMGKKLGRWQGDLYLRFIPKRS</sequence>
<evidence type="ECO:0000313" key="4">
    <source>
        <dbReference type="Proteomes" id="UP000002430"/>
    </source>
</evidence>
<dbReference type="STRING" id="363253.LI0316"/>
<dbReference type="InterPro" id="IPR001623">
    <property type="entry name" value="DnaJ_domain"/>
</dbReference>
<dbReference type="PROSITE" id="PS50076">
    <property type="entry name" value="DNAJ_2"/>
    <property type="match status" value="1"/>
</dbReference>
<dbReference type="GO" id="GO:0044183">
    <property type="term" value="F:protein folding chaperone"/>
    <property type="evidence" value="ECO:0007669"/>
    <property type="project" value="TreeGrafter"/>
</dbReference>
<dbReference type="SUPFAM" id="SSF46565">
    <property type="entry name" value="Chaperone J-domain"/>
    <property type="match status" value="1"/>
</dbReference>
<organism evidence="3 4">
    <name type="scientific">Lawsonia intracellularis (strain PHE/MN1-00)</name>
    <dbReference type="NCBI Taxonomy" id="363253"/>
    <lineage>
        <taxon>Bacteria</taxon>
        <taxon>Pseudomonadati</taxon>
        <taxon>Thermodesulfobacteriota</taxon>
        <taxon>Desulfovibrionia</taxon>
        <taxon>Desulfovibrionales</taxon>
        <taxon>Desulfovibrionaceae</taxon>
        <taxon>Lawsonia</taxon>
    </lineage>
</organism>
<reference evidence="3 4" key="1">
    <citation type="submission" date="2005-11" db="EMBL/GenBank/DDBJ databases">
        <title>The complete genome sequence of Lawsonia intracellularis: the causative agent of proliferative enteropathy.</title>
        <authorList>
            <person name="Kaur K."/>
            <person name="Zhang Q."/>
            <person name="Beckler D."/>
            <person name="Munir S."/>
            <person name="Li L."/>
            <person name="Kinsley K."/>
            <person name="Herron L."/>
            <person name="Peterson A."/>
            <person name="May B."/>
            <person name="Singh S."/>
            <person name="Gebhart C."/>
            <person name="Kapur V."/>
        </authorList>
    </citation>
    <scope>NUCLEOTIDE SEQUENCE [LARGE SCALE GENOMIC DNA]</scope>
    <source>
        <strain evidence="3 4">PHE/MN1-00</strain>
    </source>
</reference>
<dbReference type="EMBL" id="AM180252">
    <property type="protein sequence ID" value="CAJ54372.1"/>
    <property type="molecule type" value="Genomic_DNA"/>
</dbReference>
<dbReference type="SMART" id="SM00271">
    <property type="entry name" value="DnaJ"/>
    <property type="match status" value="1"/>
</dbReference>
<accession>Q1MRK4</accession>
<dbReference type="PANTHER" id="PTHR43948:SF10">
    <property type="entry name" value="MRJ, ISOFORM E"/>
    <property type="match status" value="1"/>
</dbReference>
<feature type="domain" description="J" evidence="2">
    <location>
        <begin position="5"/>
        <end position="62"/>
    </location>
</feature>
<gene>
    <name evidence="3" type="ordered locus">LI0316</name>
</gene>
<name>Q1MRK4_LAWIP</name>
<dbReference type="CDD" id="cd06257">
    <property type="entry name" value="DnaJ"/>
    <property type="match status" value="1"/>
</dbReference>
<proteinExistence type="predicted"/>
<dbReference type="HOGENOM" id="CLU_1018345_0_0_7"/>
<dbReference type="PANTHER" id="PTHR43948">
    <property type="entry name" value="DNAJ HOMOLOG SUBFAMILY B"/>
    <property type="match status" value="1"/>
</dbReference>
<evidence type="ECO:0000313" key="3">
    <source>
        <dbReference type="EMBL" id="CAJ54372.1"/>
    </source>
</evidence>
<dbReference type="GO" id="GO:0051082">
    <property type="term" value="F:unfolded protein binding"/>
    <property type="evidence" value="ECO:0007669"/>
    <property type="project" value="TreeGrafter"/>
</dbReference>
<feature type="region of interest" description="Disordered" evidence="1">
    <location>
        <begin position="66"/>
        <end position="95"/>
    </location>
</feature>